<accession>A0ABP3U409</accession>
<dbReference type="PANTHER" id="PTHR38590:SF1">
    <property type="entry name" value="BLL0828 PROTEIN"/>
    <property type="match status" value="1"/>
</dbReference>
<dbReference type="SUPFAM" id="SSF52980">
    <property type="entry name" value="Restriction endonuclease-like"/>
    <property type="match status" value="1"/>
</dbReference>
<dbReference type="PANTHER" id="PTHR38590">
    <property type="entry name" value="BLL0828 PROTEIN"/>
    <property type="match status" value="1"/>
</dbReference>
<dbReference type="GO" id="GO:0004519">
    <property type="term" value="F:endonuclease activity"/>
    <property type="evidence" value="ECO:0007669"/>
    <property type="project" value="UniProtKB-KW"/>
</dbReference>
<keyword evidence="3" id="KW-0540">Nuclease</keyword>
<comment type="caution">
    <text evidence="3">The sequence shown here is derived from an EMBL/GenBank/DDBJ whole genome shotgun (WGS) entry which is preliminary data.</text>
</comment>
<organism evidence="3 4">
    <name type="scientific">Dokdonella soli</name>
    <dbReference type="NCBI Taxonomy" id="529810"/>
    <lineage>
        <taxon>Bacteria</taxon>
        <taxon>Pseudomonadati</taxon>
        <taxon>Pseudomonadota</taxon>
        <taxon>Gammaproteobacteria</taxon>
        <taxon>Lysobacterales</taxon>
        <taxon>Rhodanobacteraceae</taxon>
        <taxon>Dokdonella</taxon>
    </lineage>
</organism>
<sequence length="137" mass="15435">MQRANVAHARALRVGQTDAERWLWRHLRNRQLLGWKFRRQHEIGPYIADFVCTGAWLIVELDGGHHVAQASQDARRTEWLQAAGYRVLRFWNDDVLKSIESVLEQIVVALAATAPHPGPLPGGEREKEGGAARVGRA</sequence>
<keyword evidence="3" id="KW-0378">Hydrolase</keyword>
<feature type="domain" description="DUF559" evidence="2">
    <location>
        <begin position="6"/>
        <end position="110"/>
    </location>
</feature>
<dbReference type="Pfam" id="PF04480">
    <property type="entry name" value="DUF559"/>
    <property type="match status" value="1"/>
</dbReference>
<dbReference type="RefSeq" id="WP_343793844.1">
    <property type="nucleotide sequence ID" value="NZ_BAAAEU010000027.1"/>
</dbReference>
<name>A0ABP3U409_9GAMM</name>
<dbReference type="InterPro" id="IPR007569">
    <property type="entry name" value="DUF559"/>
</dbReference>
<reference evidence="4" key="1">
    <citation type="journal article" date="2019" name="Int. J. Syst. Evol. Microbiol.">
        <title>The Global Catalogue of Microorganisms (GCM) 10K type strain sequencing project: providing services to taxonomists for standard genome sequencing and annotation.</title>
        <authorList>
            <consortium name="The Broad Institute Genomics Platform"/>
            <consortium name="The Broad Institute Genome Sequencing Center for Infectious Disease"/>
            <person name="Wu L."/>
            <person name="Ma J."/>
        </authorList>
    </citation>
    <scope>NUCLEOTIDE SEQUENCE [LARGE SCALE GENOMIC DNA]</scope>
    <source>
        <strain evidence="4">JCM 15421</strain>
    </source>
</reference>
<evidence type="ECO:0000259" key="2">
    <source>
        <dbReference type="Pfam" id="PF04480"/>
    </source>
</evidence>
<feature type="region of interest" description="Disordered" evidence="1">
    <location>
        <begin position="117"/>
        <end position="137"/>
    </location>
</feature>
<dbReference type="CDD" id="cd01038">
    <property type="entry name" value="Endonuclease_DUF559"/>
    <property type="match status" value="1"/>
</dbReference>
<keyword evidence="4" id="KW-1185">Reference proteome</keyword>
<gene>
    <name evidence="3" type="ORF">GCM10009105_36300</name>
</gene>
<evidence type="ECO:0000313" key="4">
    <source>
        <dbReference type="Proteomes" id="UP001501523"/>
    </source>
</evidence>
<keyword evidence="3" id="KW-0255">Endonuclease</keyword>
<dbReference type="Proteomes" id="UP001501523">
    <property type="component" value="Unassembled WGS sequence"/>
</dbReference>
<dbReference type="InterPro" id="IPR047216">
    <property type="entry name" value="Endonuclease_DUF559_bact"/>
</dbReference>
<protein>
    <submittedName>
        <fullName evidence="3">Endonuclease domain-containing protein</fullName>
    </submittedName>
</protein>
<evidence type="ECO:0000313" key="3">
    <source>
        <dbReference type="EMBL" id="GAA0723937.1"/>
    </source>
</evidence>
<proteinExistence type="predicted"/>
<dbReference type="InterPro" id="IPR011335">
    <property type="entry name" value="Restrct_endonuc-II-like"/>
</dbReference>
<evidence type="ECO:0000256" key="1">
    <source>
        <dbReference type="SAM" id="MobiDB-lite"/>
    </source>
</evidence>
<dbReference type="Gene3D" id="3.40.960.10">
    <property type="entry name" value="VSR Endonuclease"/>
    <property type="match status" value="1"/>
</dbReference>
<dbReference type="EMBL" id="BAAAEU010000027">
    <property type="protein sequence ID" value="GAA0723937.1"/>
    <property type="molecule type" value="Genomic_DNA"/>
</dbReference>